<sequence length="147" mass="16302">MAAAATPACIFSPLFRISPRHNGSDLYDSFELQAVAKQLNRALVKASAESSSPTTSAVLNSPFYSKCLGVVYKQNAKASRRISCSQIRNEEVENRADCGSTRINIFLRFWNMAKQGFLRGKRNPCSNSQVHLVGVPYTKLLGLWRSD</sequence>
<gene>
    <name evidence="1" type="ORF">HAX54_038665</name>
</gene>
<comment type="caution">
    <text evidence="1">The sequence shown here is derived from an EMBL/GenBank/DDBJ whole genome shotgun (WGS) entry which is preliminary data.</text>
</comment>
<dbReference type="EMBL" id="JACEIK010005290">
    <property type="protein sequence ID" value="MCE0481166.1"/>
    <property type="molecule type" value="Genomic_DNA"/>
</dbReference>
<name>A0ABS8VK27_DATST</name>
<organism evidence="1 2">
    <name type="scientific">Datura stramonium</name>
    <name type="common">Jimsonweed</name>
    <name type="synonym">Common thornapple</name>
    <dbReference type="NCBI Taxonomy" id="4076"/>
    <lineage>
        <taxon>Eukaryota</taxon>
        <taxon>Viridiplantae</taxon>
        <taxon>Streptophyta</taxon>
        <taxon>Embryophyta</taxon>
        <taxon>Tracheophyta</taxon>
        <taxon>Spermatophyta</taxon>
        <taxon>Magnoliopsida</taxon>
        <taxon>eudicotyledons</taxon>
        <taxon>Gunneridae</taxon>
        <taxon>Pentapetalae</taxon>
        <taxon>asterids</taxon>
        <taxon>lamiids</taxon>
        <taxon>Solanales</taxon>
        <taxon>Solanaceae</taxon>
        <taxon>Solanoideae</taxon>
        <taxon>Datureae</taxon>
        <taxon>Datura</taxon>
    </lineage>
</organism>
<dbReference type="Proteomes" id="UP000823775">
    <property type="component" value="Unassembled WGS sequence"/>
</dbReference>
<protein>
    <submittedName>
        <fullName evidence="1">Uncharacterized protein</fullName>
    </submittedName>
</protein>
<accession>A0ABS8VK27</accession>
<evidence type="ECO:0000313" key="2">
    <source>
        <dbReference type="Proteomes" id="UP000823775"/>
    </source>
</evidence>
<evidence type="ECO:0000313" key="1">
    <source>
        <dbReference type="EMBL" id="MCE0481166.1"/>
    </source>
</evidence>
<keyword evidence="2" id="KW-1185">Reference proteome</keyword>
<reference evidence="1 2" key="1">
    <citation type="journal article" date="2021" name="BMC Genomics">
        <title>Datura genome reveals duplications of psychoactive alkaloid biosynthetic genes and high mutation rate following tissue culture.</title>
        <authorList>
            <person name="Rajewski A."/>
            <person name="Carter-House D."/>
            <person name="Stajich J."/>
            <person name="Litt A."/>
        </authorList>
    </citation>
    <scope>NUCLEOTIDE SEQUENCE [LARGE SCALE GENOMIC DNA]</scope>
    <source>
        <strain evidence="1">AR-01</strain>
    </source>
</reference>
<proteinExistence type="predicted"/>